<evidence type="ECO:0000313" key="2">
    <source>
        <dbReference type="EMBL" id="CAK5265985.1"/>
    </source>
</evidence>
<accession>A0AAD2H0P0</accession>
<dbReference type="Proteomes" id="UP001295794">
    <property type="component" value="Unassembled WGS sequence"/>
</dbReference>
<dbReference type="InterPro" id="IPR011009">
    <property type="entry name" value="Kinase-like_dom_sf"/>
</dbReference>
<feature type="domain" description="Protein kinase" evidence="1">
    <location>
        <begin position="53"/>
        <end position="440"/>
    </location>
</feature>
<dbReference type="InterPro" id="IPR000719">
    <property type="entry name" value="Prot_kinase_dom"/>
</dbReference>
<proteinExistence type="predicted"/>
<evidence type="ECO:0000313" key="3">
    <source>
        <dbReference type="Proteomes" id="UP001295794"/>
    </source>
</evidence>
<gene>
    <name evidence="2" type="ORF">MYCIT1_LOCUS7411</name>
</gene>
<protein>
    <recommendedName>
        <fullName evidence="1">Protein kinase domain-containing protein</fullName>
    </recommendedName>
</protein>
<dbReference type="AlphaFoldDB" id="A0AAD2H0P0"/>
<dbReference type="SUPFAM" id="SSF56112">
    <property type="entry name" value="Protein kinase-like (PK-like)"/>
    <property type="match status" value="1"/>
</dbReference>
<name>A0AAD2H0P0_9AGAR</name>
<comment type="caution">
    <text evidence="2">The sequence shown here is derived from an EMBL/GenBank/DDBJ whole genome shotgun (WGS) entry which is preliminary data.</text>
</comment>
<dbReference type="PROSITE" id="PS50011">
    <property type="entry name" value="PROTEIN_KINASE_DOM"/>
    <property type="match status" value="1"/>
</dbReference>
<dbReference type="GO" id="GO:0005524">
    <property type="term" value="F:ATP binding"/>
    <property type="evidence" value="ECO:0007669"/>
    <property type="project" value="InterPro"/>
</dbReference>
<reference evidence="2" key="1">
    <citation type="submission" date="2023-11" db="EMBL/GenBank/DDBJ databases">
        <authorList>
            <person name="De Vega J J."/>
            <person name="De Vega J J."/>
        </authorList>
    </citation>
    <scope>NUCLEOTIDE SEQUENCE</scope>
</reference>
<dbReference type="Gene3D" id="1.10.510.10">
    <property type="entry name" value="Transferase(Phosphotransferase) domain 1"/>
    <property type="match status" value="1"/>
</dbReference>
<evidence type="ECO:0000259" key="1">
    <source>
        <dbReference type="PROSITE" id="PS50011"/>
    </source>
</evidence>
<sequence>MADETHSEKDPGIPFSLDEYEDRLVPEFRMKDRLAFWDGPIRAFLREHGYVLYHMRSFPEYDVDSLMYPALETPDGPDDDEATYALMDLDSPEREMPDPEDESYLSLRHRAYAREVRGRAAFAQSAARPDRHFAIKLVRAESVEIHTIKLIYEASKEKPVRGLIPVIELIPFRGHWLVVMPRWGEEVFLPFPTVARPVYDLIEDLLEGLAFLHSHNIVHRDHCARNIAVNHIPVLTYEDLRDLPPTRQAARNAGVLRHAIFDFDVALAFPNRSSARLPWMEFYRGPIKGTHDVRQGEYDFDPFAADMVILGRVLDDSLRSFIPHLPILAPLIDGMRHWHVPSRLTASQALSLLRSLRAENRSLERQQLPAKDGMGSRKADRWEGLPSVFVSRWGHLRTPPEPWTRTTLRRLCEYGFLEGCIRFVRRSASLLQKRPRQKPL</sequence>
<dbReference type="EMBL" id="CAVNYO010000105">
    <property type="protein sequence ID" value="CAK5265985.1"/>
    <property type="molecule type" value="Genomic_DNA"/>
</dbReference>
<organism evidence="2 3">
    <name type="scientific">Mycena citricolor</name>
    <dbReference type="NCBI Taxonomy" id="2018698"/>
    <lineage>
        <taxon>Eukaryota</taxon>
        <taxon>Fungi</taxon>
        <taxon>Dikarya</taxon>
        <taxon>Basidiomycota</taxon>
        <taxon>Agaricomycotina</taxon>
        <taxon>Agaricomycetes</taxon>
        <taxon>Agaricomycetidae</taxon>
        <taxon>Agaricales</taxon>
        <taxon>Marasmiineae</taxon>
        <taxon>Mycenaceae</taxon>
        <taxon>Mycena</taxon>
    </lineage>
</organism>
<keyword evidence="3" id="KW-1185">Reference proteome</keyword>
<dbReference type="GO" id="GO:0004672">
    <property type="term" value="F:protein kinase activity"/>
    <property type="evidence" value="ECO:0007669"/>
    <property type="project" value="InterPro"/>
</dbReference>